<dbReference type="PANTHER" id="PTHR22911">
    <property type="entry name" value="ACYL-MALONYL CONDENSING ENZYME-RELATED"/>
    <property type="match status" value="1"/>
</dbReference>
<reference evidence="3 4" key="1">
    <citation type="submission" date="2019-01" db="EMBL/GenBank/DDBJ databases">
        <authorList>
            <person name="Chen W.-M."/>
        </authorList>
    </citation>
    <scope>NUCLEOTIDE SEQUENCE [LARGE SCALE GENOMIC DNA]</scope>
    <source>
        <strain evidence="3 4">ICH-3</strain>
    </source>
</reference>
<organism evidence="3 4">
    <name type="scientific">Rubrivivax albus</name>
    <dbReference type="NCBI Taxonomy" id="2499835"/>
    <lineage>
        <taxon>Bacteria</taxon>
        <taxon>Pseudomonadati</taxon>
        <taxon>Pseudomonadota</taxon>
        <taxon>Betaproteobacteria</taxon>
        <taxon>Burkholderiales</taxon>
        <taxon>Sphaerotilaceae</taxon>
        <taxon>Rubrivivax</taxon>
    </lineage>
</organism>
<feature type="domain" description="EamA" evidence="2">
    <location>
        <begin position="161"/>
        <end position="294"/>
    </location>
</feature>
<evidence type="ECO:0000313" key="3">
    <source>
        <dbReference type="EMBL" id="RVT52239.1"/>
    </source>
</evidence>
<feature type="transmembrane region" description="Helical" evidence="1">
    <location>
        <begin position="221"/>
        <end position="242"/>
    </location>
</feature>
<gene>
    <name evidence="3" type="ORF">ENE75_07215</name>
</gene>
<feature type="transmembrane region" description="Helical" evidence="1">
    <location>
        <begin position="45"/>
        <end position="62"/>
    </location>
</feature>
<sequence length="307" mass="31684">MNVDTPARPAFVAGLAWGLLAAVIWSAYSVLARFAVKAGLSPTDLTLLRFLPGGVLLLPWLWRRGWRDLGGLGWQRGLVLTMLAGPGFSLLIMGGFVHAPLVHGVVIAPACQMLASLALGWWLAGQRWSRESAIGAAMVTLGLVFVGGDGLLHGGGGATLLGDVMFLLAGTSWGLFGALSRRWQVEPMQVTAVVAVLSLALFAPPYLLLADLSRLREADPGLLVVQLLAQGFGAGLVALLAYSRAAALLGSGRAGFFGAMVPAAASVLGIPVLGEIPSGLQVAGILAVVLGLGVAFGAVRVLLTRRG</sequence>
<name>A0A3S2WVH8_9BURK</name>
<evidence type="ECO:0000313" key="4">
    <source>
        <dbReference type="Proteomes" id="UP000288178"/>
    </source>
</evidence>
<dbReference type="OrthoDB" id="4167046at2"/>
<dbReference type="PANTHER" id="PTHR22911:SF137">
    <property type="entry name" value="SOLUTE CARRIER FAMILY 35 MEMBER G2-RELATED"/>
    <property type="match status" value="1"/>
</dbReference>
<dbReference type="SUPFAM" id="SSF103481">
    <property type="entry name" value="Multidrug resistance efflux transporter EmrE"/>
    <property type="match status" value="2"/>
</dbReference>
<keyword evidence="1" id="KW-0472">Membrane</keyword>
<dbReference type="InterPro" id="IPR000620">
    <property type="entry name" value="EamA_dom"/>
</dbReference>
<keyword evidence="4" id="KW-1185">Reference proteome</keyword>
<proteinExistence type="predicted"/>
<keyword evidence="1" id="KW-1133">Transmembrane helix</keyword>
<dbReference type="InterPro" id="IPR037185">
    <property type="entry name" value="EmrE-like"/>
</dbReference>
<dbReference type="RefSeq" id="WP_128197314.1">
    <property type="nucleotide sequence ID" value="NZ_SACT01000002.1"/>
</dbReference>
<comment type="caution">
    <text evidence="3">The sequence shown here is derived from an EMBL/GenBank/DDBJ whole genome shotgun (WGS) entry which is preliminary data.</text>
</comment>
<dbReference type="AlphaFoldDB" id="A0A3S2WVH8"/>
<feature type="transmembrane region" description="Helical" evidence="1">
    <location>
        <begin position="254"/>
        <end position="274"/>
    </location>
</feature>
<keyword evidence="1" id="KW-0812">Transmembrane</keyword>
<feature type="transmembrane region" description="Helical" evidence="1">
    <location>
        <begin position="158"/>
        <end position="178"/>
    </location>
</feature>
<feature type="transmembrane region" description="Helical" evidence="1">
    <location>
        <begin position="190"/>
        <end position="209"/>
    </location>
</feature>
<dbReference type="Pfam" id="PF00892">
    <property type="entry name" value="EamA"/>
    <property type="match status" value="2"/>
</dbReference>
<feature type="transmembrane region" description="Helical" evidence="1">
    <location>
        <begin position="74"/>
        <end position="96"/>
    </location>
</feature>
<accession>A0A3S2WVH8</accession>
<feature type="domain" description="EamA" evidence="2">
    <location>
        <begin position="14"/>
        <end position="146"/>
    </location>
</feature>
<dbReference type="GO" id="GO:0016020">
    <property type="term" value="C:membrane"/>
    <property type="evidence" value="ECO:0007669"/>
    <property type="project" value="InterPro"/>
</dbReference>
<evidence type="ECO:0000259" key="2">
    <source>
        <dbReference type="Pfam" id="PF00892"/>
    </source>
</evidence>
<dbReference type="EMBL" id="SACT01000002">
    <property type="protein sequence ID" value="RVT52239.1"/>
    <property type="molecule type" value="Genomic_DNA"/>
</dbReference>
<feature type="transmembrane region" description="Helical" evidence="1">
    <location>
        <begin position="102"/>
        <end position="124"/>
    </location>
</feature>
<evidence type="ECO:0000256" key="1">
    <source>
        <dbReference type="SAM" id="Phobius"/>
    </source>
</evidence>
<protein>
    <submittedName>
        <fullName evidence="3">DMT family transporter</fullName>
    </submittedName>
</protein>
<feature type="transmembrane region" description="Helical" evidence="1">
    <location>
        <begin position="280"/>
        <end position="303"/>
    </location>
</feature>
<dbReference type="Proteomes" id="UP000288178">
    <property type="component" value="Unassembled WGS sequence"/>
</dbReference>